<comment type="caution">
    <text evidence="1">The sequence shown here is derived from an EMBL/GenBank/DDBJ whole genome shotgun (WGS) entry which is preliminary data.</text>
</comment>
<dbReference type="EMBL" id="VEVO01000018">
    <property type="protein sequence ID" value="KAF0027504.1"/>
    <property type="molecule type" value="Genomic_DNA"/>
</dbReference>
<accession>A0A6A4S9Y1</accession>
<gene>
    <name evidence="1" type="ORF">F2P81_020245</name>
</gene>
<evidence type="ECO:0000313" key="2">
    <source>
        <dbReference type="Proteomes" id="UP000438429"/>
    </source>
</evidence>
<name>A0A6A4S9Y1_SCOMX</name>
<reference evidence="1 2" key="1">
    <citation type="submission" date="2019-06" db="EMBL/GenBank/DDBJ databases">
        <title>Draft genomes of female and male turbot (Scophthalmus maximus).</title>
        <authorList>
            <person name="Xu H."/>
            <person name="Xu X.-W."/>
            <person name="Shao C."/>
            <person name="Chen S."/>
        </authorList>
    </citation>
    <scope>NUCLEOTIDE SEQUENCE [LARGE SCALE GENOMIC DNA]</scope>
    <source>
        <strain evidence="1">Ysfricsl-2016a</strain>
        <tissue evidence="1">Blood</tissue>
    </source>
</reference>
<proteinExistence type="predicted"/>
<dbReference type="AlphaFoldDB" id="A0A6A4S9Y1"/>
<organism evidence="1 2">
    <name type="scientific">Scophthalmus maximus</name>
    <name type="common">Turbot</name>
    <name type="synonym">Psetta maxima</name>
    <dbReference type="NCBI Taxonomy" id="52904"/>
    <lineage>
        <taxon>Eukaryota</taxon>
        <taxon>Metazoa</taxon>
        <taxon>Chordata</taxon>
        <taxon>Craniata</taxon>
        <taxon>Vertebrata</taxon>
        <taxon>Euteleostomi</taxon>
        <taxon>Actinopterygii</taxon>
        <taxon>Neopterygii</taxon>
        <taxon>Teleostei</taxon>
        <taxon>Neoteleostei</taxon>
        <taxon>Acanthomorphata</taxon>
        <taxon>Carangaria</taxon>
        <taxon>Pleuronectiformes</taxon>
        <taxon>Pleuronectoidei</taxon>
        <taxon>Scophthalmidae</taxon>
        <taxon>Scophthalmus</taxon>
    </lineage>
</organism>
<sequence>MEASASLLEARPVLRRHGAGRGLIHHFLKTCSNLVVDLRGRTVLLRPDLHMTASRLQPAARLKQPSELRSLGHVQHSSLLLTTDY</sequence>
<evidence type="ECO:0000313" key="1">
    <source>
        <dbReference type="EMBL" id="KAF0027504.1"/>
    </source>
</evidence>
<protein>
    <submittedName>
        <fullName evidence="1">Uncharacterized protein</fullName>
    </submittedName>
</protein>
<dbReference type="Proteomes" id="UP000438429">
    <property type="component" value="Unassembled WGS sequence"/>
</dbReference>